<dbReference type="AlphaFoldDB" id="A0A2J6QPH7"/>
<keyword evidence="1" id="KW-0812">Transmembrane</keyword>
<proteinExistence type="predicted"/>
<feature type="transmembrane region" description="Helical" evidence="1">
    <location>
        <begin position="39"/>
        <end position="61"/>
    </location>
</feature>
<name>A0A2J6QPH7_9HELO</name>
<keyword evidence="1" id="KW-1133">Transmembrane helix</keyword>
<evidence type="ECO:0000313" key="3">
    <source>
        <dbReference type="Proteomes" id="UP000235672"/>
    </source>
</evidence>
<evidence type="ECO:0000313" key="2">
    <source>
        <dbReference type="EMBL" id="PMD28165.1"/>
    </source>
</evidence>
<dbReference type="Proteomes" id="UP000235672">
    <property type="component" value="Unassembled WGS sequence"/>
</dbReference>
<dbReference type="EMBL" id="KZ613464">
    <property type="protein sequence ID" value="PMD28165.1"/>
    <property type="molecule type" value="Genomic_DNA"/>
</dbReference>
<reference evidence="2 3" key="1">
    <citation type="submission" date="2016-05" db="EMBL/GenBank/DDBJ databases">
        <title>A degradative enzymes factory behind the ericoid mycorrhizal symbiosis.</title>
        <authorList>
            <consortium name="DOE Joint Genome Institute"/>
            <person name="Martino E."/>
            <person name="Morin E."/>
            <person name="Grelet G."/>
            <person name="Kuo A."/>
            <person name="Kohler A."/>
            <person name="Daghino S."/>
            <person name="Barry K."/>
            <person name="Choi C."/>
            <person name="Cichocki N."/>
            <person name="Clum A."/>
            <person name="Copeland A."/>
            <person name="Hainaut M."/>
            <person name="Haridas S."/>
            <person name="Labutti K."/>
            <person name="Lindquist E."/>
            <person name="Lipzen A."/>
            <person name="Khouja H.-R."/>
            <person name="Murat C."/>
            <person name="Ohm R."/>
            <person name="Olson A."/>
            <person name="Spatafora J."/>
            <person name="Veneault-Fourrey C."/>
            <person name="Henrissat B."/>
            <person name="Grigoriev I."/>
            <person name="Martin F."/>
            <person name="Perotto S."/>
        </authorList>
    </citation>
    <scope>NUCLEOTIDE SEQUENCE [LARGE SCALE GENOMIC DNA]</scope>
    <source>
        <strain evidence="2 3">UAMH 7357</strain>
    </source>
</reference>
<organism evidence="2 3">
    <name type="scientific">Hyaloscypha hepaticicola</name>
    <dbReference type="NCBI Taxonomy" id="2082293"/>
    <lineage>
        <taxon>Eukaryota</taxon>
        <taxon>Fungi</taxon>
        <taxon>Dikarya</taxon>
        <taxon>Ascomycota</taxon>
        <taxon>Pezizomycotina</taxon>
        <taxon>Leotiomycetes</taxon>
        <taxon>Helotiales</taxon>
        <taxon>Hyaloscyphaceae</taxon>
        <taxon>Hyaloscypha</taxon>
    </lineage>
</organism>
<gene>
    <name evidence="2" type="ORF">NA56DRAFT_695920</name>
</gene>
<evidence type="ECO:0000256" key="1">
    <source>
        <dbReference type="SAM" id="Phobius"/>
    </source>
</evidence>
<keyword evidence="1" id="KW-0472">Membrane</keyword>
<sequence>MSSVSMMIVGAASLGIFVLHVRRNQRLTWGVTVGSCGNATIYVLGLSIVNLSTFDLTIACASRSRLRLADQLDTRQLTTSVMKVLSSWFVLK</sequence>
<keyword evidence="3" id="KW-1185">Reference proteome</keyword>
<protein>
    <submittedName>
        <fullName evidence="2">Uncharacterized protein</fullName>
    </submittedName>
</protein>
<accession>A0A2J6QPH7</accession>